<dbReference type="RefSeq" id="WP_092467594.1">
    <property type="nucleotide sequence ID" value="NZ_FNCZ01000003.1"/>
</dbReference>
<dbReference type="Pfam" id="PF13477">
    <property type="entry name" value="Glyco_trans_4_2"/>
    <property type="match status" value="1"/>
</dbReference>
<dbReference type="EMBL" id="FNCZ01000003">
    <property type="protein sequence ID" value="SDH57714.1"/>
    <property type="molecule type" value="Genomic_DNA"/>
</dbReference>
<reference evidence="4" key="1">
    <citation type="submission" date="2016-10" db="EMBL/GenBank/DDBJ databases">
        <authorList>
            <person name="Varghese N."/>
            <person name="Submissions S."/>
        </authorList>
    </citation>
    <scope>NUCLEOTIDE SEQUENCE [LARGE SCALE GENOMIC DNA]</scope>
    <source>
        <strain evidence="4">DSM 15363</strain>
    </source>
</reference>
<dbReference type="AlphaFoldDB" id="A0A1G8DJ99"/>
<name>A0A1G8DJ99_9FLAO</name>
<dbReference type="Proteomes" id="UP000199492">
    <property type="component" value="Unassembled WGS sequence"/>
</dbReference>
<keyword evidence="4" id="KW-1185">Reference proteome</keyword>
<dbReference type="Gene3D" id="3.40.50.2000">
    <property type="entry name" value="Glycogen Phosphorylase B"/>
    <property type="match status" value="2"/>
</dbReference>
<dbReference type="CDD" id="cd03808">
    <property type="entry name" value="GT4_CapM-like"/>
    <property type="match status" value="1"/>
</dbReference>
<organism evidence="3 4">
    <name type="scientific">Winogradskyella thalassocola</name>
    <dbReference type="NCBI Taxonomy" id="262004"/>
    <lineage>
        <taxon>Bacteria</taxon>
        <taxon>Pseudomonadati</taxon>
        <taxon>Bacteroidota</taxon>
        <taxon>Flavobacteriia</taxon>
        <taxon>Flavobacteriales</taxon>
        <taxon>Flavobacteriaceae</taxon>
        <taxon>Winogradskyella</taxon>
    </lineage>
</organism>
<dbReference type="Pfam" id="PF00534">
    <property type="entry name" value="Glycos_transf_1"/>
    <property type="match status" value="1"/>
</dbReference>
<dbReference type="InterPro" id="IPR001296">
    <property type="entry name" value="Glyco_trans_1"/>
</dbReference>
<evidence type="ECO:0000259" key="2">
    <source>
        <dbReference type="Pfam" id="PF13477"/>
    </source>
</evidence>
<sequence>MKKIIRITTVSGSLKVLLKDQLRFMNEHYEIIGVANNSEDDQLDDVKAAEGIRTIAVSMTREITPLKDLKAVYKLYRIIKKEKPFIVHSHTPKAGTLGMLAAKLAGVPNRLHTIAGLPLLETTGNKRKLLNLVEKYTYECATLILPNSFGLNKIILEHQFCKASKLKVLGNGSSNGIDINHYSSEKVNKKEADSIKQQLNISNNDTVFIFVGRVVKDKGIHELVEAFNSISKLNPSTKLIIVGPREEHLDPIDPHIDEIIRRNKNIHTVGLQWDIRPYVYISDIFVFPSYREGFPNVILQANSMGKPCIVTNINGSNELITHNYNGLIVPPKDLTSLKKAMLYLLSNPSKTLELASNCRENIVKNYKREFIWDEILKLYKSLE</sequence>
<evidence type="ECO:0000259" key="1">
    <source>
        <dbReference type="Pfam" id="PF00534"/>
    </source>
</evidence>
<gene>
    <name evidence="3" type="ORF">SAMN04489796_103229</name>
</gene>
<keyword evidence="3" id="KW-0808">Transferase</keyword>
<dbReference type="SUPFAM" id="SSF53756">
    <property type="entry name" value="UDP-Glycosyltransferase/glycogen phosphorylase"/>
    <property type="match status" value="1"/>
</dbReference>
<evidence type="ECO:0000313" key="3">
    <source>
        <dbReference type="EMBL" id="SDH57714.1"/>
    </source>
</evidence>
<dbReference type="PANTHER" id="PTHR12526:SF638">
    <property type="entry name" value="SPORE COAT PROTEIN SA"/>
    <property type="match status" value="1"/>
</dbReference>
<dbReference type="STRING" id="262004.SAMN04489796_103229"/>
<evidence type="ECO:0000313" key="4">
    <source>
        <dbReference type="Proteomes" id="UP000199492"/>
    </source>
</evidence>
<dbReference type="PANTHER" id="PTHR12526">
    <property type="entry name" value="GLYCOSYLTRANSFERASE"/>
    <property type="match status" value="1"/>
</dbReference>
<dbReference type="GO" id="GO:0016757">
    <property type="term" value="F:glycosyltransferase activity"/>
    <property type="evidence" value="ECO:0007669"/>
    <property type="project" value="InterPro"/>
</dbReference>
<dbReference type="InterPro" id="IPR028098">
    <property type="entry name" value="Glyco_trans_4-like_N"/>
</dbReference>
<proteinExistence type="predicted"/>
<feature type="domain" description="Glycosyl transferase family 1" evidence="1">
    <location>
        <begin position="193"/>
        <end position="361"/>
    </location>
</feature>
<accession>A0A1G8DJ99</accession>
<protein>
    <submittedName>
        <fullName evidence="3">Glycosyltransferase involved in cell wall bisynthesis</fullName>
    </submittedName>
</protein>
<feature type="domain" description="Glycosyltransferase subfamily 4-like N-terminal" evidence="2">
    <location>
        <begin position="26"/>
        <end position="146"/>
    </location>
</feature>
<dbReference type="OrthoDB" id="9790710at2"/>